<feature type="chain" id="PRO_5047137546" evidence="1">
    <location>
        <begin position="20"/>
        <end position="282"/>
    </location>
</feature>
<keyword evidence="3" id="KW-1185">Reference proteome</keyword>
<evidence type="ECO:0000313" key="2">
    <source>
        <dbReference type="EMBL" id="MDC8757347.1"/>
    </source>
</evidence>
<dbReference type="Proteomes" id="UP001221208">
    <property type="component" value="Unassembled WGS sequence"/>
</dbReference>
<dbReference type="RefSeq" id="WP_273670025.1">
    <property type="nucleotide sequence ID" value="NZ_JAQQXR010000002.1"/>
</dbReference>
<evidence type="ECO:0000313" key="3">
    <source>
        <dbReference type="Proteomes" id="UP001221208"/>
    </source>
</evidence>
<gene>
    <name evidence="2" type="ORF">OIK44_07085</name>
</gene>
<sequence>MRARLGAVWLAAACAPAAALEPLNDTALSAVRGGDGISFDVAGFSMSGDARVRYSATPASSLYVEKMSASRSDGADPFGDPYRLDIVAGKGALADVFQLDFPRNAAGEQRWQFAYDWGVAADGIARDGGSVVFRDTVWRGGGLQFSTPQGNDGIAFGLALNLAVGELALRPRGRAEAGGQLALRGIRLGGVDADGNFNNTPWALADVAAQPAVVNVLTDVNGPRLHIGIGWPDARFGNGAAPSGGLSIENISFAGAGQPSVDLGSSRIGAMQIQYLDIRFKR</sequence>
<comment type="caution">
    <text evidence="2">The sequence shown here is derived from an EMBL/GenBank/DDBJ whole genome shotgun (WGS) entry which is preliminary data.</text>
</comment>
<feature type="signal peptide" evidence="1">
    <location>
        <begin position="1"/>
        <end position="19"/>
    </location>
</feature>
<accession>A0ABT5K0R0</accession>
<evidence type="ECO:0000256" key="1">
    <source>
        <dbReference type="SAM" id="SignalP"/>
    </source>
</evidence>
<name>A0ABT5K0R0_9BURK</name>
<keyword evidence="1" id="KW-0732">Signal</keyword>
<dbReference type="EMBL" id="JAQQXR010000002">
    <property type="protein sequence ID" value="MDC8757347.1"/>
    <property type="molecule type" value="Genomic_DNA"/>
</dbReference>
<organism evidence="2 3">
    <name type="scientific">Janthinobacterium fluminis</name>
    <dbReference type="NCBI Taxonomy" id="2987524"/>
    <lineage>
        <taxon>Bacteria</taxon>
        <taxon>Pseudomonadati</taxon>
        <taxon>Pseudomonadota</taxon>
        <taxon>Betaproteobacteria</taxon>
        <taxon>Burkholderiales</taxon>
        <taxon>Oxalobacteraceae</taxon>
        <taxon>Janthinobacterium</taxon>
    </lineage>
</organism>
<reference evidence="2 3" key="1">
    <citation type="submission" date="2022-10" db="EMBL/GenBank/DDBJ databases">
        <title>Janthinobacterium sp. hw3 Genome sequencing.</title>
        <authorList>
            <person name="Park S."/>
        </authorList>
    </citation>
    <scope>NUCLEOTIDE SEQUENCE [LARGE SCALE GENOMIC DNA]</scope>
    <source>
        <strain evidence="3">hw3</strain>
    </source>
</reference>
<proteinExistence type="predicted"/>
<protein>
    <submittedName>
        <fullName evidence="2">Uncharacterized protein</fullName>
    </submittedName>
</protein>